<proteinExistence type="predicted"/>
<comment type="caution">
    <text evidence="2">The sequence shown here is derived from an EMBL/GenBank/DDBJ whole genome shotgun (WGS) entry which is preliminary data.</text>
</comment>
<dbReference type="PANTHER" id="PTHR34227">
    <property type="entry name" value="CHAPERONE PROTEIN YCDY"/>
    <property type="match status" value="1"/>
</dbReference>
<dbReference type="Proteomes" id="UP000326671">
    <property type="component" value="Unassembled WGS sequence"/>
</dbReference>
<protein>
    <submittedName>
        <fullName evidence="2">Molecular chaperone TorD family protein</fullName>
    </submittedName>
</protein>
<reference evidence="2 3" key="1">
    <citation type="submission" date="2019-09" db="EMBL/GenBank/DDBJ databases">
        <title>Whole genome sequences of isolates from the Mars Exploration Rovers.</title>
        <authorList>
            <person name="Seuylemezian A."/>
            <person name="Vaishampayan P."/>
        </authorList>
    </citation>
    <scope>NUCLEOTIDE SEQUENCE [LARGE SCALE GENOMIC DNA]</scope>
    <source>
        <strain evidence="2 3">MER_TA_151</strain>
    </source>
</reference>
<dbReference type="EMBL" id="VYKL01000021">
    <property type="protein sequence ID" value="KAA9022907.1"/>
    <property type="molecule type" value="Genomic_DNA"/>
</dbReference>
<evidence type="ECO:0000256" key="1">
    <source>
        <dbReference type="ARBA" id="ARBA00023186"/>
    </source>
</evidence>
<dbReference type="InterPro" id="IPR050289">
    <property type="entry name" value="TorD/DmsD_chaperones"/>
</dbReference>
<dbReference type="InterPro" id="IPR036411">
    <property type="entry name" value="TorD-like_sf"/>
</dbReference>
<accession>A0A5J5HSB6</accession>
<name>A0A5J5HSB6_9BACI</name>
<evidence type="ECO:0000313" key="2">
    <source>
        <dbReference type="EMBL" id="KAA9022907.1"/>
    </source>
</evidence>
<dbReference type="PANTHER" id="PTHR34227:SF1">
    <property type="entry name" value="DIMETHYL SULFOXIDE REDUCTASE CHAPERONE-RELATED"/>
    <property type="match status" value="1"/>
</dbReference>
<dbReference type="Pfam" id="PF02613">
    <property type="entry name" value="Nitrate_red_del"/>
    <property type="match status" value="1"/>
</dbReference>
<dbReference type="RefSeq" id="WP_150440699.1">
    <property type="nucleotide sequence ID" value="NZ_VYKL01000021.1"/>
</dbReference>
<gene>
    <name evidence="2" type="ORF">F4V44_14290</name>
</gene>
<keyword evidence="3" id="KW-1185">Reference proteome</keyword>
<sequence>MTQTWSEVWSFREQLYSFFANHLLEPVQEENKEVVTEPFWRQFPLEAANEQIKSGLEQLVNCTSTLDEQDIIHSIEKVNVEYTDLFIGPGVPKAPPWESFYNTRKKLFFGTTAYVMKDLLNKQGLESKHSGRQPEDHLGLELLYLTVLTEQVHNEDIQSQVNITKNQLAFMDEHLLSWIPQLYEDAKSSSSLGFYSGFIKMIWGTLLWDKELLEEFLAEYEGKEELLEK</sequence>
<dbReference type="Gene3D" id="1.10.3480.10">
    <property type="entry name" value="TorD-like"/>
    <property type="match status" value="1"/>
</dbReference>
<dbReference type="AlphaFoldDB" id="A0A5J5HSB6"/>
<dbReference type="SUPFAM" id="SSF89155">
    <property type="entry name" value="TorD-like"/>
    <property type="match status" value="1"/>
</dbReference>
<evidence type="ECO:0000313" key="3">
    <source>
        <dbReference type="Proteomes" id="UP000326671"/>
    </source>
</evidence>
<dbReference type="OrthoDB" id="9795302at2"/>
<organism evidence="2 3">
    <name type="scientific">Niallia endozanthoxylica</name>
    <dbReference type="NCBI Taxonomy" id="2036016"/>
    <lineage>
        <taxon>Bacteria</taxon>
        <taxon>Bacillati</taxon>
        <taxon>Bacillota</taxon>
        <taxon>Bacilli</taxon>
        <taxon>Bacillales</taxon>
        <taxon>Bacillaceae</taxon>
        <taxon>Niallia</taxon>
    </lineage>
</organism>
<dbReference type="InterPro" id="IPR020945">
    <property type="entry name" value="DMSO/NO3_reduct_chaperone"/>
</dbReference>
<keyword evidence="1" id="KW-0143">Chaperone</keyword>